<keyword evidence="2" id="KW-1185">Reference proteome</keyword>
<sequence length="75" mass="8359">MNIVALLEGLVNSLVEAEERFLKDPMDFRSLEVSAKASTEAFAAGFLGEVLSSVNKHISESDWRKGRYTIARNDK</sequence>
<evidence type="ECO:0000313" key="1">
    <source>
        <dbReference type="EMBL" id="SJZ89540.1"/>
    </source>
</evidence>
<dbReference type="EMBL" id="FUXA01000011">
    <property type="protein sequence ID" value="SJZ89540.1"/>
    <property type="molecule type" value="Genomic_DNA"/>
</dbReference>
<organism evidence="1 2">
    <name type="scientific">Eubacterium ruminantium</name>
    <dbReference type="NCBI Taxonomy" id="42322"/>
    <lineage>
        <taxon>Bacteria</taxon>
        <taxon>Bacillati</taxon>
        <taxon>Bacillota</taxon>
        <taxon>Clostridia</taxon>
        <taxon>Eubacteriales</taxon>
        <taxon>Eubacteriaceae</taxon>
        <taxon>Eubacterium</taxon>
    </lineage>
</organism>
<dbReference type="AlphaFoldDB" id="A0A1T4PDA6"/>
<dbReference type="RefSeq" id="WP_341465080.1">
    <property type="nucleotide sequence ID" value="NZ_FUXA01000011.1"/>
</dbReference>
<gene>
    <name evidence="1" type="ORF">SAMN02745110_01959</name>
</gene>
<name>A0A1T4PDA6_9FIRM</name>
<reference evidence="1 2" key="1">
    <citation type="submission" date="2017-02" db="EMBL/GenBank/DDBJ databases">
        <authorList>
            <person name="Peterson S.W."/>
        </authorList>
    </citation>
    <scope>NUCLEOTIDE SEQUENCE [LARGE SCALE GENOMIC DNA]</scope>
    <source>
        <strain evidence="1 2">ATCC 17233</strain>
    </source>
</reference>
<accession>A0A1T4PDA6</accession>
<dbReference type="Proteomes" id="UP000189857">
    <property type="component" value="Unassembled WGS sequence"/>
</dbReference>
<protein>
    <submittedName>
        <fullName evidence="1">Uncharacterized protein</fullName>
    </submittedName>
</protein>
<evidence type="ECO:0000313" key="2">
    <source>
        <dbReference type="Proteomes" id="UP000189857"/>
    </source>
</evidence>
<feature type="non-terminal residue" evidence="1">
    <location>
        <position position="75"/>
    </location>
</feature>
<proteinExistence type="predicted"/>